<dbReference type="HOGENOM" id="CLU_066192_62_8_9"/>
<protein>
    <submittedName>
        <fullName evidence="3">Transcriptional regulator</fullName>
    </submittedName>
</protein>
<dbReference type="RefSeq" id="WP_041093386.1">
    <property type="nucleotide sequence ID" value="NZ_AP014680.1"/>
</dbReference>
<dbReference type="Pfam" id="PF01381">
    <property type="entry name" value="HTH_3"/>
    <property type="match status" value="1"/>
</dbReference>
<dbReference type="InterPro" id="IPR001387">
    <property type="entry name" value="Cro/C1-type_HTH"/>
</dbReference>
<dbReference type="KEGG" id="lho:LOOC260_109510"/>
<reference evidence="3 4" key="1">
    <citation type="submission" date="2014-11" db="EMBL/GenBank/DDBJ databases">
        <title>Complete genome sequence and analysis of Lactobacillus hokkaidonensis LOOC260T.</title>
        <authorList>
            <person name="Tanizawa Y."/>
            <person name="Tohno M."/>
            <person name="Kaminuma E."/>
            <person name="Nakamura Y."/>
            <person name="Arita M."/>
        </authorList>
    </citation>
    <scope>NUCLEOTIDE SEQUENCE [LARGE SCALE GENOMIC DNA]</scope>
    <source>
        <strain evidence="3 4">LOOC260</strain>
    </source>
</reference>
<dbReference type="PROSITE" id="PS50943">
    <property type="entry name" value="HTH_CROC1"/>
    <property type="match status" value="1"/>
</dbReference>
<dbReference type="PANTHER" id="PTHR46558:SF11">
    <property type="entry name" value="HTH-TYPE TRANSCRIPTIONAL REGULATOR XRE"/>
    <property type="match status" value="1"/>
</dbReference>
<evidence type="ECO:0000313" key="4">
    <source>
        <dbReference type="Proteomes" id="UP000031620"/>
    </source>
</evidence>
<sequence>MTMTLKALRANQDLNQEDAAKKIGVTKWTWANYENGKSFPNIMTIKKIEKEFDVKYSDINFLP</sequence>
<dbReference type="STRING" id="1291742.LOOC260_109510"/>
<dbReference type="CDD" id="cd00093">
    <property type="entry name" value="HTH_XRE"/>
    <property type="match status" value="1"/>
</dbReference>
<dbReference type="PANTHER" id="PTHR46558">
    <property type="entry name" value="TRACRIPTIONAL REGULATORY PROTEIN-RELATED-RELATED"/>
    <property type="match status" value="1"/>
</dbReference>
<proteinExistence type="predicted"/>
<name>A0A0A1GU27_9LACO</name>
<dbReference type="SMART" id="SM00530">
    <property type="entry name" value="HTH_XRE"/>
    <property type="match status" value="1"/>
</dbReference>
<evidence type="ECO:0000256" key="1">
    <source>
        <dbReference type="ARBA" id="ARBA00023125"/>
    </source>
</evidence>
<gene>
    <name evidence="3" type="ORF">LOOC260_109510</name>
</gene>
<dbReference type="Proteomes" id="UP000031620">
    <property type="component" value="Chromosome"/>
</dbReference>
<dbReference type="AlphaFoldDB" id="A0A0A1GU27"/>
<keyword evidence="1" id="KW-0238">DNA-binding</keyword>
<dbReference type="InterPro" id="IPR010982">
    <property type="entry name" value="Lambda_DNA-bd_dom_sf"/>
</dbReference>
<organism evidence="3 4">
    <name type="scientific">Paucilactobacillus hokkaidonensis JCM 18461</name>
    <dbReference type="NCBI Taxonomy" id="1291742"/>
    <lineage>
        <taxon>Bacteria</taxon>
        <taxon>Bacillati</taxon>
        <taxon>Bacillota</taxon>
        <taxon>Bacilli</taxon>
        <taxon>Lactobacillales</taxon>
        <taxon>Lactobacillaceae</taxon>
        <taxon>Paucilactobacillus</taxon>
    </lineage>
</organism>
<evidence type="ECO:0000313" key="3">
    <source>
        <dbReference type="EMBL" id="BAP85490.1"/>
    </source>
</evidence>
<feature type="domain" description="HTH cro/C1-type" evidence="2">
    <location>
        <begin position="5"/>
        <end position="59"/>
    </location>
</feature>
<evidence type="ECO:0000259" key="2">
    <source>
        <dbReference type="PROSITE" id="PS50943"/>
    </source>
</evidence>
<dbReference type="Gene3D" id="1.10.260.40">
    <property type="entry name" value="lambda repressor-like DNA-binding domains"/>
    <property type="match status" value="1"/>
</dbReference>
<dbReference type="EMBL" id="AP014680">
    <property type="protein sequence ID" value="BAP85490.1"/>
    <property type="molecule type" value="Genomic_DNA"/>
</dbReference>
<dbReference type="GO" id="GO:0003677">
    <property type="term" value="F:DNA binding"/>
    <property type="evidence" value="ECO:0007669"/>
    <property type="project" value="UniProtKB-KW"/>
</dbReference>
<dbReference type="SUPFAM" id="SSF47413">
    <property type="entry name" value="lambda repressor-like DNA-binding domains"/>
    <property type="match status" value="1"/>
</dbReference>
<accession>A0A0A1GU27</accession>